<accession>A0A150FVU9</accession>
<comment type="caution">
    <text evidence="1">The sequence shown here is derived from an EMBL/GenBank/DDBJ whole genome shotgun (WGS) entry which is preliminary data.</text>
</comment>
<keyword evidence="2" id="KW-1185">Reference proteome</keyword>
<dbReference type="EMBL" id="LSYV01000296">
    <property type="protein sequence ID" value="KXZ41744.1"/>
    <property type="molecule type" value="Genomic_DNA"/>
</dbReference>
<reference evidence="2" key="1">
    <citation type="journal article" date="2016" name="Nat. Commun.">
        <title>The Gonium pectorale genome demonstrates co-option of cell cycle regulation during the evolution of multicellularity.</title>
        <authorList>
            <person name="Hanschen E.R."/>
            <person name="Marriage T.N."/>
            <person name="Ferris P.J."/>
            <person name="Hamaji T."/>
            <person name="Toyoda A."/>
            <person name="Fujiyama A."/>
            <person name="Neme R."/>
            <person name="Noguchi H."/>
            <person name="Minakuchi Y."/>
            <person name="Suzuki M."/>
            <person name="Kawai-Toyooka H."/>
            <person name="Smith D.R."/>
            <person name="Sparks H."/>
            <person name="Anderson J."/>
            <person name="Bakaric R."/>
            <person name="Luria V."/>
            <person name="Karger A."/>
            <person name="Kirschner M.W."/>
            <person name="Durand P.M."/>
            <person name="Michod R.E."/>
            <person name="Nozaki H."/>
            <person name="Olson B.J."/>
        </authorList>
    </citation>
    <scope>NUCLEOTIDE SEQUENCE [LARGE SCALE GENOMIC DNA]</scope>
    <source>
        <strain evidence="2">NIES-2863</strain>
    </source>
</reference>
<evidence type="ECO:0000313" key="2">
    <source>
        <dbReference type="Proteomes" id="UP000075714"/>
    </source>
</evidence>
<gene>
    <name evidence="1" type="ORF">GPECTOR_297g801</name>
</gene>
<dbReference type="AlphaFoldDB" id="A0A150FVU9"/>
<proteinExistence type="predicted"/>
<sequence>MFTGGRFVSGEEYFLDTIEGLGTSLPMLDAGGGDFEALMQSNMPQLPPGELQCPADDDKACGNLRLGWRGSCRRPG</sequence>
<name>A0A150FVU9_GONPE</name>
<protein>
    <submittedName>
        <fullName evidence="1">Uncharacterized protein</fullName>
    </submittedName>
</protein>
<evidence type="ECO:0000313" key="1">
    <source>
        <dbReference type="EMBL" id="KXZ41744.1"/>
    </source>
</evidence>
<organism evidence="1 2">
    <name type="scientific">Gonium pectorale</name>
    <name type="common">Green alga</name>
    <dbReference type="NCBI Taxonomy" id="33097"/>
    <lineage>
        <taxon>Eukaryota</taxon>
        <taxon>Viridiplantae</taxon>
        <taxon>Chlorophyta</taxon>
        <taxon>core chlorophytes</taxon>
        <taxon>Chlorophyceae</taxon>
        <taxon>CS clade</taxon>
        <taxon>Chlamydomonadales</taxon>
        <taxon>Volvocaceae</taxon>
        <taxon>Gonium</taxon>
    </lineage>
</organism>
<dbReference type="Proteomes" id="UP000075714">
    <property type="component" value="Unassembled WGS sequence"/>
</dbReference>